<evidence type="ECO:0000256" key="4">
    <source>
        <dbReference type="ARBA" id="ARBA00023136"/>
    </source>
</evidence>
<sequence>MRECPQIGKGTLLPTNPTQNLVVAGPYQYVRNPMYCGVIFVLSGEAILLGSIYLLGWFFLFWLFHLVILFFEEPGLVKRFGEEYVICGKMCTDGFHV</sequence>
<comment type="caution">
    <text evidence="6">The sequence shown here is derived from an EMBL/GenBank/DDBJ whole genome shotgun (WGS) entry which is preliminary data.</text>
</comment>
<organism evidence="6 7">
    <name type="scientific">Thermoactinomyces mirandus</name>
    <dbReference type="NCBI Taxonomy" id="2756294"/>
    <lineage>
        <taxon>Bacteria</taxon>
        <taxon>Bacillati</taxon>
        <taxon>Bacillota</taxon>
        <taxon>Bacilli</taxon>
        <taxon>Bacillales</taxon>
        <taxon>Thermoactinomycetaceae</taxon>
        <taxon>Thermoactinomyces</taxon>
    </lineage>
</organism>
<dbReference type="Proteomes" id="UP000538292">
    <property type="component" value="Unassembled WGS sequence"/>
</dbReference>
<keyword evidence="4 5" id="KW-0472">Membrane</keyword>
<keyword evidence="7" id="KW-1185">Reference proteome</keyword>
<evidence type="ECO:0000313" key="6">
    <source>
        <dbReference type="EMBL" id="MBA4603027.1"/>
    </source>
</evidence>
<evidence type="ECO:0000256" key="2">
    <source>
        <dbReference type="ARBA" id="ARBA00022692"/>
    </source>
</evidence>
<evidence type="ECO:0000256" key="3">
    <source>
        <dbReference type="ARBA" id="ARBA00022989"/>
    </source>
</evidence>
<gene>
    <name evidence="6" type="ORF">H2C83_12005</name>
</gene>
<dbReference type="InterPro" id="IPR007318">
    <property type="entry name" value="Phopholipid_MeTrfase"/>
</dbReference>
<dbReference type="Gene3D" id="1.20.120.1630">
    <property type="match status" value="1"/>
</dbReference>
<dbReference type="EMBL" id="JACEOL010000038">
    <property type="protein sequence ID" value="MBA4603027.1"/>
    <property type="molecule type" value="Genomic_DNA"/>
</dbReference>
<evidence type="ECO:0000256" key="5">
    <source>
        <dbReference type="SAM" id="Phobius"/>
    </source>
</evidence>
<feature type="transmembrane region" description="Helical" evidence="5">
    <location>
        <begin position="47"/>
        <end position="71"/>
    </location>
</feature>
<keyword evidence="2 5" id="KW-0812">Transmembrane</keyword>
<dbReference type="Pfam" id="PF04191">
    <property type="entry name" value="PEMT"/>
    <property type="match status" value="1"/>
</dbReference>
<accession>A0A7W1XTK2</accession>
<evidence type="ECO:0008006" key="8">
    <source>
        <dbReference type="Google" id="ProtNLM"/>
    </source>
</evidence>
<keyword evidence="3 5" id="KW-1133">Transmembrane helix</keyword>
<evidence type="ECO:0000313" key="7">
    <source>
        <dbReference type="Proteomes" id="UP000538292"/>
    </source>
</evidence>
<dbReference type="AlphaFoldDB" id="A0A7W1XTK2"/>
<name>A0A7W1XTK2_9BACL</name>
<protein>
    <recommendedName>
        <fullName evidence="8">Phospholipid methyltransferase</fullName>
    </recommendedName>
</protein>
<evidence type="ECO:0000256" key="1">
    <source>
        <dbReference type="ARBA" id="ARBA00004127"/>
    </source>
</evidence>
<reference evidence="6 7" key="1">
    <citation type="submission" date="2020-07" db="EMBL/GenBank/DDBJ databases">
        <title>Thermoactinomyces phylogeny.</title>
        <authorList>
            <person name="Dunlap C."/>
        </authorList>
    </citation>
    <scope>NUCLEOTIDE SEQUENCE [LARGE SCALE GENOMIC DNA]</scope>
    <source>
        <strain evidence="6 7">AMNI-1</strain>
    </source>
</reference>
<comment type="subcellular location">
    <subcellularLocation>
        <location evidence="1">Endomembrane system</location>
        <topology evidence="1">Multi-pass membrane protein</topology>
    </subcellularLocation>
</comment>
<dbReference type="GO" id="GO:0012505">
    <property type="term" value="C:endomembrane system"/>
    <property type="evidence" value="ECO:0007669"/>
    <property type="project" value="UniProtKB-SubCell"/>
</dbReference>
<proteinExistence type="predicted"/>